<feature type="transmembrane region" description="Helical" evidence="11">
    <location>
        <begin position="174"/>
        <end position="198"/>
    </location>
</feature>
<feature type="compositionally biased region" description="Basic and acidic residues" evidence="10">
    <location>
        <begin position="277"/>
        <end position="287"/>
    </location>
</feature>
<feature type="compositionally biased region" description="Basic and acidic residues" evidence="10">
    <location>
        <begin position="294"/>
        <end position="305"/>
    </location>
</feature>
<keyword evidence="3 9" id="KW-0812">Transmembrane</keyword>
<dbReference type="AlphaFoldDB" id="A0A9D3SQZ7"/>
<keyword evidence="7 11" id="KW-0472">Membrane</keyword>
<gene>
    <name evidence="13" type="ORF">KOW79_008493</name>
</gene>
<dbReference type="InterPro" id="IPR003280">
    <property type="entry name" value="2pore_dom_K_chnl"/>
</dbReference>
<keyword evidence="4" id="KW-0630">Potassium</keyword>
<feature type="transmembrane region" description="Helical" evidence="11">
    <location>
        <begin position="128"/>
        <end position="147"/>
    </location>
</feature>
<feature type="region of interest" description="Disordered" evidence="10">
    <location>
        <begin position="277"/>
        <end position="312"/>
    </location>
</feature>
<dbReference type="EMBL" id="JAHKSW010000009">
    <property type="protein sequence ID" value="KAG7328549.1"/>
    <property type="molecule type" value="Genomic_DNA"/>
</dbReference>
<dbReference type="GO" id="GO:0030322">
    <property type="term" value="P:stabilization of membrane potential"/>
    <property type="evidence" value="ECO:0007669"/>
    <property type="project" value="TreeGrafter"/>
</dbReference>
<feature type="domain" description="Potassium channel" evidence="12">
    <location>
        <begin position="190"/>
        <end position="266"/>
    </location>
</feature>
<keyword evidence="8 9" id="KW-0407">Ion channel</keyword>
<evidence type="ECO:0000256" key="7">
    <source>
        <dbReference type="ARBA" id="ARBA00023136"/>
    </source>
</evidence>
<accession>A0A9D3SQZ7</accession>
<comment type="caution">
    <text evidence="13">The sequence shown here is derived from an EMBL/GenBank/DDBJ whole genome shotgun (WGS) entry which is preliminary data.</text>
</comment>
<dbReference type="GO" id="GO:0005886">
    <property type="term" value="C:plasma membrane"/>
    <property type="evidence" value="ECO:0007669"/>
    <property type="project" value="TreeGrafter"/>
</dbReference>
<evidence type="ECO:0000256" key="5">
    <source>
        <dbReference type="ARBA" id="ARBA00022989"/>
    </source>
</evidence>
<evidence type="ECO:0000313" key="14">
    <source>
        <dbReference type="Proteomes" id="UP000824219"/>
    </source>
</evidence>
<keyword evidence="2 9" id="KW-0813">Transport</keyword>
<evidence type="ECO:0000256" key="2">
    <source>
        <dbReference type="ARBA" id="ARBA00022448"/>
    </source>
</evidence>
<keyword evidence="5 11" id="KW-1133">Transmembrane helix</keyword>
<dbReference type="OrthoDB" id="297496at2759"/>
<dbReference type="PANTHER" id="PTHR11003">
    <property type="entry name" value="POTASSIUM CHANNEL, SUBFAMILY K"/>
    <property type="match status" value="1"/>
</dbReference>
<dbReference type="GO" id="GO:0022841">
    <property type="term" value="F:potassium ion leak channel activity"/>
    <property type="evidence" value="ECO:0007669"/>
    <property type="project" value="TreeGrafter"/>
</dbReference>
<feature type="transmembrane region" description="Helical" evidence="11">
    <location>
        <begin position="21"/>
        <end position="40"/>
    </location>
</feature>
<organism evidence="13 14">
    <name type="scientific">Hemibagrus wyckioides</name>
    <dbReference type="NCBI Taxonomy" id="337641"/>
    <lineage>
        <taxon>Eukaryota</taxon>
        <taxon>Metazoa</taxon>
        <taxon>Chordata</taxon>
        <taxon>Craniata</taxon>
        <taxon>Vertebrata</taxon>
        <taxon>Euteleostomi</taxon>
        <taxon>Actinopterygii</taxon>
        <taxon>Neopterygii</taxon>
        <taxon>Teleostei</taxon>
        <taxon>Ostariophysi</taxon>
        <taxon>Siluriformes</taxon>
        <taxon>Bagridae</taxon>
        <taxon>Hemibagrus</taxon>
    </lineage>
</organism>
<dbReference type="GO" id="GO:0015271">
    <property type="term" value="F:outward rectifier potassium channel activity"/>
    <property type="evidence" value="ECO:0007669"/>
    <property type="project" value="TreeGrafter"/>
</dbReference>
<name>A0A9D3SQZ7_9TELE</name>
<sequence length="312" mass="35110">MASMRPGKFFKQSNFVKFCSLLLLGAGYVTYVLIGGVIFWKLEGDQVMSDIAQLEVKKKRFLQVYPCLGQSGMDELADFMLDISKNGMSLKNNHTAGGFWKFTSSAVFAATVVTTIGYGNISPSTTPGQMFCVFFAIIGIPLNMLVLNQVGKYMLAIERNFCTSIAKKTNHQKVVLVSLHFASFIGSAFLYMVVPMFFFKTYEGWSYSQGMYYCFITLSTVGFGDFVADYNPNTDYPDWYGCILGVWIFFGMAWLALLINHTIDLLGHLDAYLRSGKKSDKPKKSQDQELPETQQKDSEKEKTDKEEADDCE</sequence>
<comment type="subcellular location">
    <subcellularLocation>
        <location evidence="1">Membrane</location>
        <topology evidence="1">Multi-pass membrane protein</topology>
    </subcellularLocation>
</comment>
<protein>
    <recommendedName>
        <fullName evidence="12">Potassium channel domain-containing protein</fullName>
    </recommendedName>
</protein>
<dbReference type="Proteomes" id="UP000824219">
    <property type="component" value="Linkage Group LG09"/>
</dbReference>
<feature type="transmembrane region" description="Helical" evidence="11">
    <location>
        <begin position="239"/>
        <end position="259"/>
    </location>
</feature>
<feature type="transmembrane region" description="Helical" evidence="11">
    <location>
        <begin position="210"/>
        <end position="227"/>
    </location>
</feature>
<comment type="similarity">
    <text evidence="9">Belongs to the two pore domain potassium channel (TC 1.A.1.8) family.</text>
</comment>
<dbReference type="Pfam" id="PF07885">
    <property type="entry name" value="Ion_trans_2"/>
    <property type="match status" value="2"/>
</dbReference>
<evidence type="ECO:0000256" key="10">
    <source>
        <dbReference type="SAM" id="MobiDB-lite"/>
    </source>
</evidence>
<keyword evidence="14" id="KW-1185">Reference proteome</keyword>
<dbReference type="PRINTS" id="PR01333">
    <property type="entry name" value="2POREKCHANEL"/>
</dbReference>
<evidence type="ECO:0000256" key="8">
    <source>
        <dbReference type="ARBA" id="ARBA00023303"/>
    </source>
</evidence>
<keyword evidence="6 9" id="KW-0406">Ion transport</keyword>
<dbReference type="InterPro" id="IPR013099">
    <property type="entry name" value="K_chnl_dom"/>
</dbReference>
<evidence type="ECO:0000256" key="3">
    <source>
        <dbReference type="ARBA" id="ARBA00022692"/>
    </source>
</evidence>
<evidence type="ECO:0000256" key="1">
    <source>
        <dbReference type="ARBA" id="ARBA00004141"/>
    </source>
</evidence>
<feature type="domain" description="Potassium channel" evidence="12">
    <location>
        <begin position="99"/>
        <end position="154"/>
    </location>
</feature>
<evidence type="ECO:0000313" key="13">
    <source>
        <dbReference type="EMBL" id="KAG7328549.1"/>
    </source>
</evidence>
<evidence type="ECO:0000256" key="9">
    <source>
        <dbReference type="RuleBase" id="RU003857"/>
    </source>
</evidence>
<evidence type="ECO:0000256" key="4">
    <source>
        <dbReference type="ARBA" id="ARBA00022958"/>
    </source>
</evidence>
<evidence type="ECO:0000259" key="12">
    <source>
        <dbReference type="Pfam" id="PF07885"/>
    </source>
</evidence>
<reference evidence="13 14" key="1">
    <citation type="submission" date="2021-06" db="EMBL/GenBank/DDBJ databases">
        <title>Chromosome-level genome assembly of the red-tail catfish (Hemibagrus wyckioides).</title>
        <authorList>
            <person name="Shao F."/>
        </authorList>
    </citation>
    <scope>NUCLEOTIDE SEQUENCE [LARGE SCALE GENOMIC DNA]</scope>
    <source>
        <strain evidence="13">EC202008001</strain>
        <tissue evidence="13">Blood</tissue>
    </source>
</reference>
<dbReference type="SUPFAM" id="SSF81324">
    <property type="entry name" value="Voltage-gated potassium channels"/>
    <property type="match status" value="2"/>
</dbReference>
<proteinExistence type="inferred from homology"/>
<dbReference type="Gene3D" id="1.10.287.70">
    <property type="match status" value="1"/>
</dbReference>
<evidence type="ECO:0000256" key="11">
    <source>
        <dbReference type="SAM" id="Phobius"/>
    </source>
</evidence>
<dbReference type="PANTHER" id="PTHR11003:SF329">
    <property type="entry name" value="POTASSIUM CHANNEL SUBFAMILY K MEMBER 17-LIKE"/>
    <property type="match status" value="1"/>
</dbReference>
<evidence type="ECO:0000256" key="6">
    <source>
        <dbReference type="ARBA" id="ARBA00023065"/>
    </source>
</evidence>